<dbReference type="OrthoDB" id="28208at2759"/>
<feature type="region of interest" description="Disordered" evidence="1">
    <location>
        <begin position="73"/>
        <end position="92"/>
    </location>
</feature>
<keyword evidence="4" id="KW-1185">Reference proteome</keyword>
<proteinExistence type="predicted"/>
<keyword evidence="2" id="KW-0472">Membrane</keyword>
<accession>A0A1R1PJ14</accession>
<sequence>MGGLYEFEKVTRKSLGAPGHYALSFALIFNGIGSCITYLIISGDIVTAISTEFISGVAIDRRIGFSSVSKVFTGGSINSSHSNGDNGTKRRH</sequence>
<dbReference type="AlphaFoldDB" id="A0A1R1PJ14"/>
<organism evidence="3 4">
    <name type="scientific">Zancudomyces culisetae</name>
    <name type="common">Gut fungus</name>
    <name type="synonym">Smittium culisetae</name>
    <dbReference type="NCBI Taxonomy" id="1213189"/>
    <lineage>
        <taxon>Eukaryota</taxon>
        <taxon>Fungi</taxon>
        <taxon>Fungi incertae sedis</taxon>
        <taxon>Zoopagomycota</taxon>
        <taxon>Kickxellomycotina</taxon>
        <taxon>Harpellomycetes</taxon>
        <taxon>Harpellales</taxon>
        <taxon>Legeriomycetaceae</taxon>
        <taxon>Zancudomyces</taxon>
    </lineage>
</organism>
<evidence type="ECO:0000256" key="2">
    <source>
        <dbReference type="SAM" id="Phobius"/>
    </source>
</evidence>
<protein>
    <submittedName>
        <fullName evidence="3">Uncharacterized protein</fullName>
    </submittedName>
</protein>
<dbReference type="EMBL" id="LSSK01001027">
    <property type="protein sequence ID" value="OMH80960.1"/>
    <property type="molecule type" value="Genomic_DNA"/>
</dbReference>
<reference evidence="4" key="1">
    <citation type="submission" date="2017-01" db="EMBL/GenBank/DDBJ databases">
        <authorList>
            <person name="Wang Y."/>
            <person name="White M."/>
            <person name="Kvist S."/>
            <person name="Moncalvo J.-M."/>
        </authorList>
    </citation>
    <scope>NUCLEOTIDE SEQUENCE [LARGE SCALE GENOMIC DNA]</scope>
    <source>
        <strain evidence="4">COL-18-3</strain>
    </source>
</reference>
<feature type="transmembrane region" description="Helical" evidence="2">
    <location>
        <begin position="20"/>
        <end position="41"/>
    </location>
</feature>
<evidence type="ECO:0000313" key="3">
    <source>
        <dbReference type="EMBL" id="OMH80960.1"/>
    </source>
</evidence>
<gene>
    <name evidence="3" type="ORF">AX774_g5595</name>
</gene>
<dbReference type="Proteomes" id="UP000188320">
    <property type="component" value="Unassembled WGS sequence"/>
</dbReference>
<keyword evidence="2" id="KW-0812">Transmembrane</keyword>
<evidence type="ECO:0000313" key="4">
    <source>
        <dbReference type="Proteomes" id="UP000188320"/>
    </source>
</evidence>
<comment type="caution">
    <text evidence="3">The sequence shown here is derived from an EMBL/GenBank/DDBJ whole genome shotgun (WGS) entry which is preliminary data.</text>
</comment>
<feature type="compositionally biased region" description="Polar residues" evidence="1">
    <location>
        <begin position="73"/>
        <end position="86"/>
    </location>
</feature>
<evidence type="ECO:0000256" key="1">
    <source>
        <dbReference type="SAM" id="MobiDB-lite"/>
    </source>
</evidence>
<keyword evidence="2" id="KW-1133">Transmembrane helix</keyword>
<name>A0A1R1PJ14_ZANCU</name>